<comment type="caution">
    <text evidence="18">The sequence shown here is derived from an EMBL/GenBank/DDBJ whole genome shotgun (WGS) entry which is preliminary data.</text>
</comment>
<evidence type="ECO:0000259" key="16">
    <source>
        <dbReference type="PROSITE" id="PS50109"/>
    </source>
</evidence>
<comment type="catalytic activity">
    <reaction evidence="1">
        <text>ATP + protein L-histidine = ADP + protein N-phospho-L-histidine.</text>
        <dbReference type="EC" id="2.7.13.3"/>
    </reaction>
</comment>
<keyword evidence="8" id="KW-0547">Nucleotide-binding</keyword>
<evidence type="ECO:0000256" key="1">
    <source>
        <dbReference type="ARBA" id="ARBA00000085"/>
    </source>
</evidence>
<feature type="domain" description="HAMP" evidence="17">
    <location>
        <begin position="184"/>
        <end position="235"/>
    </location>
</feature>
<evidence type="ECO:0000256" key="7">
    <source>
        <dbReference type="ARBA" id="ARBA00022692"/>
    </source>
</evidence>
<proteinExistence type="predicted"/>
<evidence type="ECO:0000256" key="2">
    <source>
        <dbReference type="ARBA" id="ARBA00004651"/>
    </source>
</evidence>
<dbReference type="PROSITE" id="PS50109">
    <property type="entry name" value="HIS_KIN"/>
    <property type="match status" value="1"/>
</dbReference>
<keyword evidence="5" id="KW-0597">Phosphoprotein</keyword>
<keyword evidence="13 15" id="KW-0472">Membrane</keyword>
<evidence type="ECO:0000313" key="18">
    <source>
        <dbReference type="EMBL" id="MBP1042550.1"/>
    </source>
</evidence>
<dbReference type="InterPro" id="IPR003660">
    <property type="entry name" value="HAMP_dom"/>
</dbReference>
<feature type="transmembrane region" description="Helical" evidence="15">
    <location>
        <begin position="12"/>
        <end position="34"/>
    </location>
</feature>
<feature type="transmembrane region" description="Helical" evidence="15">
    <location>
        <begin position="163"/>
        <end position="181"/>
    </location>
</feature>
<dbReference type="PANTHER" id="PTHR45528">
    <property type="entry name" value="SENSOR HISTIDINE KINASE CPXA"/>
    <property type="match status" value="1"/>
</dbReference>
<evidence type="ECO:0000256" key="9">
    <source>
        <dbReference type="ARBA" id="ARBA00022777"/>
    </source>
</evidence>
<dbReference type="CDD" id="cd00082">
    <property type="entry name" value="HisKA"/>
    <property type="match status" value="1"/>
</dbReference>
<dbReference type="CDD" id="cd06225">
    <property type="entry name" value="HAMP"/>
    <property type="match status" value="1"/>
</dbReference>
<evidence type="ECO:0000256" key="5">
    <source>
        <dbReference type="ARBA" id="ARBA00022553"/>
    </source>
</evidence>
<keyword evidence="9" id="KW-0418">Kinase</keyword>
<dbReference type="EMBL" id="JAEEGA010000011">
    <property type="protein sequence ID" value="MBP1042550.1"/>
    <property type="molecule type" value="Genomic_DNA"/>
</dbReference>
<evidence type="ECO:0000256" key="3">
    <source>
        <dbReference type="ARBA" id="ARBA00012438"/>
    </source>
</evidence>
<dbReference type="InterPro" id="IPR036890">
    <property type="entry name" value="HATPase_C_sf"/>
</dbReference>
<dbReference type="Proteomes" id="UP000674938">
    <property type="component" value="Unassembled WGS sequence"/>
</dbReference>
<keyword evidence="4" id="KW-1003">Cell membrane</keyword>
<dbReference type="InterPro" id="IPR050398">
    <property type="entry name" value="HssS/ArlS-like"/>
</dbReference>
<comment type="subcellular location">
    <subcellularLocation>
        <location evidence="2">Cell membrane</location>
        <topology evidence="2">Multi-pass membrane protein</topology>
    </subcellularLocation>
</comment>
<evidence type="ECO:0000256" key="4">
    <source>
        <dbReference type="ARBA" id="ARBA00022475"/>
    </source>
</evidence>
<organism evidence="18 19">
    <name type="scientific">Vagococcus allomyrinae</name>
    <dbReference type="NCBI Taxonomy" id="2794353"/>
    <lineage>
        <taxon>Bacteria</taxon>
        <taxon>Bacillati</taxon>
        <taxon>Bacillota</taxon>
        <taxon>Bacilli</taxon>
        <taxon>Lactobacillales</taxon>
        <taxon>Enterococcaceae</taxon>
        <taxon>Vagococcus</taxon>
    </lineage>
</organism>
<evidence type="ECO:0000256" key="14">
    <source>
        <dbReference type="SAM" id="Coils"/>
    </source>
</evidence>
<dbReference type="GO" id="GO:0000155">
    <property type="term" value="F:phosphorelay sensor kinase activity"/>
    <property type="evidence" value="ECO:0007669"/>
    <property type="project" value="InterPro"/>
</dbReference>
<evidence type="ECO:0000256" key="6">
    <source>
        <dbReference type="ARBA" id="ARBA00022679"/>
    </source>
</evidence>
<dbReference type="Gene3D" id="3.30.565.10">
    <property type="entry name" value="Histidine kinase-like ATPase, C-terminal domain"/>
    <property type="match status" value="1"/>
</dbReference>
<evidence type="ECO:0000256" key="8">
    <source>
        <dbReference type="ARBA" id="ARBA00022741"/>
    </source>
</evidence>
<evidence type="ECO:0000256" key="11">
    <source>
        <dbReference type="ARBA" id="ARBA00022989"/>
    </source>
</evidence>
<dbReference type="Gene3D" id="6.10.340.10">
    <property type="match status" value="1"/>
</dbReference>
<feature type="coiled-coil region" evidence="14">
    <location>
        <begin position="223"/>
        <end position="254"/>
    </location>
</feature>
<dbReference type="Pfam" id="PF02518">
    <property type="entry name" value="HATPase_c"/>
    <property type="match status" value="1"/>
</dbReference>
<dbReference type="PANTHER" id="PTHR45528:SF1">
    <property type="entry name" value="SENSOR HISTIDINE KINASE CPXA"/>
    <property type="match status" value="1"/>
</dbReference>
<keyword evidence="7 15" id="KW-0812">Transmembrane</keyword>
<evidence type="ECO:0000256" key="10">
    <source>
        <dbReference type="ARBA" id="ARBA00022840"/>
    </source>
</evidence>
<dbReference type="SUPFAM" id="SSF55874">
    <property type="entry name" value="ATPase domain of HSP90 chaperone/DNA topoisomerase II/histidine kinase"/>
    <property type="match status" value="1"/>
</dbReference>
<feature type="domain" description="Histidine kinase" evidence="16">
    <location>
        <begin position="250"/>
        <end position="453"/>
    </location>
</feature>
<keyword evidence="11 15" id="KW-1133">Transmembrane helix</keyword>
<dbReference type="InterPro" id="IPR036097">
    <property type="entry name" value="HisK_dim/P_sf"/>
</dbReference>
<dbReference type="GO" id="GO:0005886">
    <property type="term" value="C:plasma membrane"/>
    <property type="evidence" value="ECO:0007669"/>
    <property type="project" value="UniProtKB-SubCell"/>
</dbReference>
<name>A0A940PD07_9ENTE</name>
<keyword evidence="6" id="KW-0808">Transferase</keyword>
<evidence type="ECO:0000256" key="15">
    <source>
        <dbReference type="SAM" id="Phobius"/>
    </source>
</evidence>
<dbReference type="SMART" id="SM00387">
    <property type="entry name" value="HATPase_c"/>
    <property type="match status" value="1"/>
</dbReference>
<protein>
    <recommendedName>
        <fullName evidence="3">histidine kinase</fullName>
        <ecNumber evidence="3">2.7.13.3</ecNumber>
    </recommendedName>
</protein>
<dbReference type="SUPFAM" id="SSF47384">
    <property type="entry name" value="Homodimeric domain of signal transducing histidine kinase"/>
    <property type="match status" value="1"/>
</dbReference>
<dbReference type="InterPro" id="IPR005467">
    <property type="entry name" value="His_kinase_dom"/>
</dbReference>
<evidence type="ECO:0000259" key="17">
    <source>
        <dbReference type="PROSITE" id="PS50885"/>
    </source>
</evidence>
<dbReference type="PROSITE" id="PS50885">
    <property type="entry name" value="HAMP"/>
    <property type="match status" value="1"/>
</dbReference>
<gene>
    <name evidence="18" type="ORF">I6N95_16155</name>
</gene>
<dbReference type="Pfam" id="PF00512">
    <property type="entry name" value="HisKA"/>
    <property type="match status" value="1"/>
</dbReference>
<dbReference type="SMART" id="SM00388">
    <property type="entry name" value="HisKA"/>
    <property type="match status" value="1"/>
</dbReference>
<dbReference type="Gene3D" id="1.10.287.130">
    <property type="match status" value="1"/>
</dbReference>
<dbReference type="InterPro" id="IPR003661">
    <property type="entry name" value="HisK_dim/P_dom"/>
</dbReference>
<dbReference type="InterPro" id="IPR003594">
    <property type="entry name" value="HATPase_dom"/>
</dbReference>
<keyword evidence="12" id="KW-0902">Two-component regulatory system</keyword>
<evidence type="ECO:0000313" key="19">
    <source>
        <dbReference type="Proteomes" id="UP000674938"/>
    </source>
</evidence>
<sequence>MKRQYKISLRLTAILFGVLTMVFIGLLALTYFFLPNYYTNQIEHNVGKAMTALKAGEGEPETLEQKYGVIIVTSEPDKFILDDLNDDLLLKMKRKGIALTRFWLSEESMEKLAEGTPEITRNYDQPKQKSSYLAKMAIIDRQVVVVGTSMAHFSETAAIMNRFFFISLGVVLLVGMSFIYMTTKHLLKPLTVIKESAEKITALDYVTITDYPPNELGDLAHSLNVMSQSLKQNQERLNQQNQQIRQLTADLTHELKTPIAVIQAYASGIADGIDDGSYHQVILKQAEELDRIVSDMLQFSRISQVDFPLSTVDFLAVLRKQLERVAFLLTAKEKKVNVSANFDWQQDKVLILGNDYLLGLIIDNLLSNGIRYSAGQEIEIKLEKKTSQLVFEISNQLAAGEAIVTEVKTLWQPFVVGQESRNKELVGTGLGLAIVEHALRQHQTTGAIVIEEQRFSVKILFALANGKKAD</sequence>
<evidence type="ECO:0000256" key="13">
    <source>
        <dbReference type="ARBA" id="ARBA00023136"/>
    </source>
</evidence>
<reference evidence="18" key="1">
    <citation type="submission" date="2020-12" db="EMBL/GenBank/DDBJ databases">
        <title>Vagococcus allomyrinae sp. nov. and Enterococcus lavae sp. nov., isolated from the larvae of Allomyrina dichotoma.</title>
        <authorList>
            <person name="Lee S.D."/>
        </authorList>
    </citation>
    <scope>NUCLEOTIDE SEQUENCE</scope>
    <source>
        <strain evidence="18">BWB3-3</strain>
    </source>
</reference>
<dbReference type="RefSeq" id="WP_209529838.1">
    <property type="nucleotide sequence ID" value="NZ_JAEEGA010000011.1"/>
</dbReference>
<dbReference type="SMART" id="SM00304">
    <property type="entry name" value="HAMP"/>
    <property type="match status" value="1"/>
</dbReference>
<dbReference type="EC" id="2.7.13.3" evidence="3"/>
<keyword evidence="14" id="KW-0175">Coiled coil</keyword>
<keyword evidence="19" id="KW-1185">Reference proteome</keyword>
<keyword evidence="10" id="KW-0067">ATP-binding</keyword>
<dbReference type="GO" id="GO:0005524">
    <property type="term" value="F:ATP binding"/>
    <property type="evidence" value="ECO:0007669"/>
    <property type="project" value="UniProtKB-KW"/>
</dbReference>
<dbReference type="Pfam" id="PF00672">
    <property type="entry name" value="HAMP"/>
    <property type="match status" value="1"/>
</dbReference>
<evidence type="ECO:0000256" key="12">
    <source>
        <dbReference type="ARBA" id="ARBA00023012"/>
    </source>
</evidence>
<accession>A0A940PD07</accession>
<dbReference type="AlphaFoldDB" id="A0A940PD07"/>